<dbReference type="InterPro" id="IPR001623">
    <property type="entry name" value="DnaJ_domain"/>
</dbReference>
<evidence type="ECO:0000256" key="5">
    <source>
        <dbReference type="SAM" id="Coils"/>
    </source>
</evidence>
<dbReference type="FunFam" id="1.25.40.10:FF:000122">
    <property type="entry name" value="DnaJ (Hsp40) homolog, subfamily C, member 3"/>
    <property type="match status" value="1"/>
</dbReference>
<protein>
    <submittedName>
        <fullName evidence="8">Transmembrane 4 L six family member 5</fullName>
    </submittedName>
</protein>
<feature type="repeat" description="TPR" evidence="4">
    <location>
        <begin position="71"/>
        <end position="104"/>
    </location>
</feature>
<dbReference type="InterPro" id="IPR019734">
    <property type="entry name" value="TPR_rpt"/>
</dbReference>
<feature type="signal peptide" evidence="6">
    <location>
        <begin position="1"/>
        <end position="31"/>
    </location>
</feature>
<dbReference type="PROSITE" id="PS50293">
    <property type="entry name" value="TPR_REGION"/>
    <property type="match status" value="1"/>
</dbReference>
<dbReference type="SUPFAM" id="SSF46565">
    <property type="entry name" value="Chaperone J-domain"/>
    <property type="match status" value="1"/>
</dbReference>
<keyword evidence="5" id="KW-0175">Coiled coil</keyword>
<dbReference type="Bgee" id="ENSXETG00000021053">
    <property type="expression patterns" value="Expressed in 2-cell stage embryo and 12 other cell types or tissues"/>
</dbReference>
<accession>A0A6I8PSI1</accession>
<evidence type="ECO:0000313" key="8">
    <source>
        <dbReference type="Ensembl" id="ENSXETP00000061162"/>
    </source>
</evidence>
<feature type="chain" id="PRO_5030155034" evidence="6">
    <location>
        <begin position="32"/>
        <end position="522"/>
    </location>
</feature>
<comment type="subcellular location">
    <subcellularLocation>
        <location evidence="1">Endoplasmic reticulum</location>
    </subcellularLocation>
</comment>
<dbReference type="Pfam" id="PF13432">
    <property type="entry name" value="TPR_16"/>
    <property type="match status" value="1"/>
</dbReference>
<dbReference type="Pfam" id="PF12895">
    <property type="entry name" value="ANAPC3"/>
    <property type="match status" value="1"/>
</dbReference>
<feature type="repeat" description="TPR" evidence="4">
    <location>
        <begin position="105"/>
        <end position="138"/>
    </location>
</feature>
<feature type="coiled-coil region" evidence="5">
    <location>
        <begin position="363"/>
        <end position="390"/>
    </location>
</feature>
<dbReference type="InterPro" id="IPR036869">
    <property type="entry name" value="J_dom_sf"/>
</dbReference>
<dbReference type="PANTHER" id="PTHR44140">
    <property type="entry name" value="LD25575P"/>
    <property type="match status" value="1"/>
</dbReference>
<reference evidence="8" key="2">
    <citation type="submission" date="2020-05" db="UniProtKB">
        <authorList>
            <consortium name="Ensembl"/>
        </authorList>
    </citation>
    <scope>IDENTIFICATION</scope>
</reference>
<evidence type="ECO:0000256" key="1">
    <source>
        <dbReference type="ARBA" id="ARBA00004240"/>
    </source>
</evidence>
<dbReference type="InterPro" id="IPR051727">
    <property type="entry name" value="DnaJ_C3_Co-chaperones"/>
</dbReference>
<evidence type="ECO:0000256" key="4">
    <source>
        <dbReference type="PROSITE-ProRule" id="PRU00339"/>
    </source>
</evidence>
<reference evidence="8" key="1">
    <citation type="journal article" date="2010" name="Science">
        <title>The genome of the Western clawed frog Xenopus tropicalis.</title>
        <authorList>
            <person name="Hellsten U."/>
            <person name="Harland R.M."/>
            <person name="Gilchrist M.J."/>
            <person name="Hendrix D."/>
            <person name="Jurka J."/>
            <person name="Kapitonov V."/>
            <person name="Ovcharenko I."/>
            <person name="Putnam N.H."/>
            <person name="Shu S."/>
            <person name="Taher L."/>
            <person name="Blitz I.L."/>
            <person name="Blumberg B."/>
            <person name="Dichmann D.S."/>
            <person name="Dubchak I."/>
            <person name="Amaya E."/>
            <person name="Detter J.C."/>
            <person name="Fletcher R."/>
            <person name="Gerhard D.S."/>
            <person name="Goodstein D."/>
            <person name="Graves T."/>
            <person name="Grigoriev I.V."/>
            <person name="Grimwood J."/>
            <person name="Kawashima T."/>
            <person name="Lindquist E."/>
            <person name="Lucas S.M."/>
            <person name="Mead P.E."/>
            <person name="Mitros T."/>
            <person name="Ogino H."/>
            <person name="Ohta Y."/>
            <person name="Poliakov A.V."/>
            <person name="Pollet N."/>
            <person name="Robert J."/>
            <person name="Salamov A."/>
            <person name="Sater A.K."/>
            <person name="Schmutz J."/>
            <person name="Terry A."/>
            <person name="Vize P.D."/>
            <person name="Warren W.C."/>
            <person name="Wells D."/>
            <person name="Wills A."/>
            <person name="Wilson R.K."/>
            <person name="Zimmerman L.B."/>
            <person name="Zorn A.M."/>
            <person name="Grainger R."/>
            <person name="Grammer T."/>
            <person name="Khokha M.K."/>
            <person name="Richardson P.M."/>
            <person name="Rokhsar D.S."/>
        </authorList>
    </citation>
    <scope>NUCLEOTIDE SEQUENCE [LARGE SCALE GENOMIC DNA]</scope>
    <source>
        <strain evidence="8">Nigerian</strain>
    </source>
</reference>
<dbReference type="PANTHER" id="PTHR44140:SF1">
    <property type="entry name" value="DNAJ (HSP40) HOMOLOG, SUBFAMILY C, MEMBER 3B PRECURSOR"/>
    <property type="match status" value="1"/>
</dbReference>
<keyword evidence="4" id="KW-0802">TPR repeat</keyword>
<feature type="domain" description="J" evidence="7">
    <location>
        <begin position="391"/>
        <end position="451"/>
    </location>
</feature>
<feature type="repeat" description="TPR" evidence="4">
    <location>
        <begin position="337"/>
        <end position="370"/>
    </location>
</feature>
<evidence type="ECO:0000259" key="7">
    <source>
        <dbReference type="PROSITE" id="PS50076"/>
    </source>
</evidence>
<keyword evidence="3" id="KW-0256">Endoplasmic reticulum</keyword>
<dbReference type="Gene3D" id="1.10.287.110">
    <property type="entry name" value="DnaJ domain"/>
    <property type="match status" value="1"/>
</dbReference>
<dbReference type="PRINTS" id="PR00625">
    <property type="entry name" value="JDOMAIN"/>
</dbReference>
<proteinExistence type="predicted"/>
<dbReference type="SUPFAM" id="SSF48452">
    <property type="entry name" value="TPR-like"/>
    <property type="match status" value="1"/>
</dbReference>
<dbReference type="PROSITE" id="PS50005">
    <property type="entry name" value="TPR"/>
    <property type="match status" value="5"/>
</dbReference>
<dbReference type="Gene3D" id="1.25.40.10">
    <property type="entry name" value="Tetratricopeptide repeat domain"/>
    <property type="match status" value="1"/>
</dbReference>
<feature type="repeat" description="TPR" evidence="4">
    <location>
        <begin position="37"/>
        <end position="70"/>
    </location>
</feature>
<dbReference type="Ensembl" id="ENSXETT00000064488">
    <property type="protein sequence ID" value="ENSXETP00000061162"/>
    <property type="gene ID" value="ENSXETG00000021053"/>
</dbReference>
<dbReference type="SMART" id="SM00271">
    <property type="entry name" value="DnaJ"/>
    <property type="match status" value="1"/>
</dbReference>
<feature type="repeat" description="TPR" evidence="4">
    <location>
        <begin position="219"/>
        <end position="252"/>
    </location>
</feature>
<dbReference type="Pfam" id="PF00226">
    <property type="entry name" value="DnaJ"/>
    <property type="match status" value="1"/>
</dbReference>
<evidence type="ECO:0000256" key="2">
    <source>
        <dbReference type="ARBA" id="ARBA00022729"/>
    </source>
</evidence>
<dbReference type="InParanoid" id="A0A6I8PSI1"/>
<name>A0A6I8PSI1_XENTR</name>
<evidence type="ECO:0000256" key="3">
    <source>
        <dbReference type="ARBA" id="ARBA00022824"/>
    </source>
</evidence>
<keyword evidence="2 6" id="KW-0732">Signal</keyword>
<dbReference type="PROSITE" id="PS50076">
    <property type="entry name" value="DNAJ_2"/>
    <property type="match status" value="1"/>
</dbReference>
<organism evidence="8">
    <name type="scientific">Xenopus tropicalis</name>
    <name type="common">Western clawed frog</name>
    <name type="synonym">Silurana tropicalis</name>
    <dbReference type="NCBI Taxonomy" id="8364"/>
    <lineage>
        <taxon>Eukaryota</taxon>
        <taxon>Metazoa</taxon>
        <taxon>Chordata</taxon>
        <taxon>Craniata</taxon>
        <taxon>Vertebrata</taxon>
        <taxon>Euteleostomi</taxon>
        <taxon>Amphibia</taxon>
        <taxon>Batrachia</taxon>
        <taxon>Anura</taxon>
        <taxon>Pipoidea</taxon>
        <taxon>Pipidae</taxon>
        <taxon>Xenopodinae</taxon>
        <taxon>Xenopus</taxon>
        <taxon>Silurana</taxon>
    </lineage>
</organism>
<dbReference type="CDD" id="cd06257">
    <property type="entry name" value="DnaJ"/>
    <property type="match status" value="1"/>
</dbReference>
<sequence>MDREKRRLSGVLSSLSLFCVILDLQLDGLLAANHAEIEGHLEMGRKLLAAGQLAEALSHYHAAVDGDPNNYLTYYKRAAVYLAMGKFRSALPDLSRAIQLKPDFLAARLQRGNILLKQGDVQEAREDFLSVLQSSPTNEEAQNQLERVKEVESSMGGASEAYERRDYYGAIALLEKVIEFSPWDPSARELRAECYLLVGELSNAVQDLKPTTKLRNDNRAAFLKLSKLYYSMGEHGESLSHVRECLKLDQDDKDCFSHYKQVKKLSRQLDMAEEFIQEQRYEDAIEKYEASIKTEPRVEEYSRRAKERICHCLSKSQRTEEAISVCTEAHERDPQNPLILRDRAEAYILNEEYEKAVEDFQQAKELDGENEEMKEGLERAQKLLKQSKKRDYYKILGVKRNANKQEVIKAYRKLAQQWHPDNFQSEEEKKEAEKKFIDIAAAKEVLTDPGAVSVLRCNPCGGEGLLRGWVLWKPMQDAPLSLLLHIWGAGGVLLPGSSRDGTVGWTFVPHEWEVEVSFQEPK</sequence>
<dbReference type="InterPro" id="IPR011990">
    <property type="entry name" value="TPR-like_helical_dom_sf"/>
</dbReference>
<dbReference type="GeneTree" id="ENSGT00940000165987"/>
<gene>
    <name evidence="8" type="primary">tm4sf5</name>
</gene>
<dbReference type="SMART" id="SM00028">
    <property type="entry name" value="TPR"/>
    <property type="match status" value="8"/>
</dbReference>
<dbReference type="AlphaFoldDB" id="A0A6I8PSI1"/>
<dbReference type="GO" id="GO:0005783">
    <property type="term" value="C:endoplasmic reticulum"/>
    <property type="evidence" value="ECO:0007669"/>
    <property type="project" value="UniProtKB-SubCell"/>
</dbReference>
<dbReference type="Pfam" id="PF14559">
    <property type="entry name" value="TPR_19"/>
    <property type="match status" value="1"/>
</dbReference>
<evidence type="ECO:0000256" key="6">
    <source>
        <dbReference type="SAM" id="SignalP"/>
    </source>
</evidence>